<dbReference type="Proteomes" id="UP000027120">
    <property type="component" value="Unassembled WGS sequence"/>
</dbReference>
<dbReference type="EMBL" id="KK784924">
    <property type="protein sequence ID" value="KDO61500.1"/>
    <property type="molecule type" value="Genomic_DNA"/>
</dbReference>
<gene>
    <name evidence="1" type="ORF">CISIN_1g034142mg</name>
</gene>
<evidence type="ECO:0000313" key="1">
    <source>
        <dbReference type="EMBL" id="KDO61500.1"/>
    </source>
</evidence>
<dbReference type="AlphaFoldDB" id="A0A067F5T0"/>
<organism evidence="1 2">
    <name type="scientific">Citrus sinensis</name>
    <name type="common">Sweet orange</name>
    <name type="synonym">Citrus aurantium var. sinensis</name>
    <dbReference type="NCBI Taxonomy" id="2711"/>
    <lineage>
        <taxon>Eukaryota</taxon>
        <taxon>Viridiplantae</taxon>
        <taxon>Streptophyta</taxon>
        <taxon>Embryophyta</taxon>
        <taxon>Tracheophyta</taxon>
        <taxon>Spermatophyta</taxon>
        <taxon>Magnoliopsida</taxon>
        <taxon>eudicotyledons</taxon>
        <taxon>Gunneridae</taxon>
        <taxon>Pentapetalae</taxon>
        <taxon>rosids</taxon>
        <taxon>malvids</taxon>
        <taxon>Sapindales</taxon>
        <taxon>Rutaceae</taxon>
        <taxon>Aurantioideae</taxon>
        <taxon>Citrus</taxon>
    </lineage>
</organism>
<reference evidence="1 2" key="1">
    <citation type="submission" date="2014-04" db="EMBL/GenBank/DDBJ databases">
        <authorList>
            <consortium name="International Citrus Genome Consortium"/>
            <person name="Gmitter F."/>
            <person name="Chen C."/>
            <person name="Farmerie W."/>
            <person name="Harkins T."/>
            <person name="Desany B."/>
            <person name="Mohiuddin M."/>
            <person name="Kodira C."/>
            <person name="Borodovsky M."/>
            <person name="Lomsadze A."/>
            <person name="Burns P."/>
            <person name="Jenkins J."/>
            <person name="Prochnik S."/>
            <person name="Shu S."/>
            <person name="Chapman J."/>
            <person name="Pitluck S."/>
            <person name="Schmutz J."/>
            <person name="Rokhsar D."/>
        </authorList>
    </citation>
    <scope>NUCLEOTIDE SEQUENCE</scope>
</reference>
<accession>A0A067F5T0</accession>
<proteinExistence type="predicted"/>
<name>A0A067F5T0_CITSI</name>
<protein>
    <submittedName>
        <fullName evidence="1">Uncharacterized protein</fullName>
    </submittedName>
</protein>
<keyword evidence="2" id="KW-1185">Reference proteome</keyword>
<sequence length="103" mass="12261">MEKELIIITEKEEEKMWNIRQRSQYYRNNWKKMESYISRNGMAGSDIGTSTQVRLQQGRRCLWVVLFLSHNARCDDSSCHSTCTLDHLWVRVFSIIPPYPDAY</sequence>
<evidence type="ECO:0000313" key="2">
    <source>
        <dbReference type="Proteomes" id="UP000027120"/>
    </source>
</evidence>
<dbReference type="SMR" id="A0A067F5T0"/>